<evidence type="ECO:0000313" key="2">
    <source>
        <dbReference type="Proteomes" id="UP000838324"/>
    </source>
</evidence>
<organism evidence="1 2">
    <name type="scientific">Paenibacillus auburnensis</name>
    <dbReference type="NCBI Taxonomy" id="2905649"/>
    <lineage>
        <taxon>Bacteria</taxon>
        <taxon>Bacillati</taxon>
        <taxon>Bacillota</taxon>
        <taxon>Bacilli</taxon>
        <taxon>Bacillales</taxon>
        <taxon>Paenibacillaceae</taxon>
        <taxon>Paenibacillus</taxon>
    </lineage>
</organism>
<protein>
    <submittedName>
        <fullName evidence="1">Uncharacterized protein</fullName>
    </submittedName>
</protein>
<name>A0ABN8GWD1_9BACL</name>
<evidence type="ECO:0000313" key="1">
    <source>
        <dbReference type="EMBL" id="CAH1217636.1"/>
    </source>
</evidence>
<gene>
    <name evidence="1" type="ORF">PAECIP111892_04458</name>
</gene>
<reference evidence="1" key="1">
    <citation type="submission" date="2022-01" db="EMBL/GenBank/DDBJ databases">
        <authorList>
            <person name="Criscuolo A."/>
        </authorList>
    </citation>
    <scope>NUCLEOTIDE SEQUENCE</scope>
    <source>
        <strain evidence="1">CIP111892</strain>
    </source>
</reference>
<sequence>MIGTNGLRTTVSRMTTAYEQSDLIAFVRET</sequence>
<keyword evidence="2" id="KW-1185">Reference proteome</keyword>
<dbReference type="Proteomes" id="UP000838324">
    <property type="component" value="Unassembled WGS sequence"/>
</dbReference>
<comment type="caution">
    <text evidence="1">The sequence shown here is derived from an EMBL/GenBank/DDBJ whole genome shotgun (WGS) entry which is preliminary data.</text>
</comment>
<accession>A0ABN8GWD1</accession>
<dbReference type="EMBL" id="CAKMMG010000008">
    <property type="protein sequence ID" value="CAH1217636.1"/>
    <property type="molecule type" value="Genomic_DNA"/>
</dbReference>
<proteinExistence type="predicted"/>